<dbReference type="InterPro" id="IPR041625">
    <property type="entry name" value="Beta-mannosidase_Ig"/>
</dbReference>
<keyword evidence="4" id="KW-0378">Hydrolase</keyword>
<evidence type="ECO:0008006" key="10">
    <source>
        <dbReference type="Google" id="ProtNLM"/>
    </source>
</evidence>
<dbReference type="AlphaFoldDB" id="A0ABD0Y6I6"/>
<dbReference type="SUPFAM" id="SSF49303">
    <property type="entry name" value="beta-Galactosidase/glucuronidase domain"/>
    <property type="match status" value="3"/>
</dbReference>
<dbReference type="InterPro" id="IPR041447">
    <property type="entry name" value="Mannosidase_ig"/>
</dbReference>
<comment type="similarity">
    <text evidence="1">Belongs to the glycosyl hydrolase 2 family.</text>
</comment>
<feature type="domain" description="Mannosidase Ig/CBM-like" evidence="7">
    <location>
        <begin position="460"/>
        <end position="534"/>
    </location>
</feature>
<comment type="caution">
    <text evidence="8">The sequence shown here is derived from an EMBL/GenBank/DDBJ whole genome shotgun (WGS) entry which is preliminary data.</text>
</comment>
<dbReference type="SUPFAM" id="SSF51445">
    <property type="entry name" value="(Trans)glycosidases"/>
    <property type="match status" value="1"/>
</dbReference>
<dbReference type="Proteomes" id="UP001558652">
    <property type="component" value="Unassembled WGS sequence"/>
</dbReference>
<proteinExistence type="inferred from homology"/>
<evidence type="ECO:0000256" key="3">
    <source>
        <dbReference type="ARBA" id="ARBA00023157"/>
    </source>
</evidence>
<evidence type="ECO:0000313" key="9">
    <source>
        <dbReference type="Proteomes" id="UP001558652"/>
    </source>
</evidence>
<name>A0ABD0Y6I6_9HEMI</name>
<dbReference type="InterPro" id="IPR006103">
    <property type="entry name" value="Glyco_hydro_2_cat"/>
</dbReference>
<evidence type="ECO:0000256" key="1">
    <source>
        <dbReference type="ARBA" id="ARBA00007401"/>
    </source>
</evidence>
<keyword evidence="4" id="KW-0326">Glycosidase</keyword>
<dbReference type="Gene3D" id="3.20.20.80">
    <property type="entry name" value="Glycosidases"/>
    <property type="match status" value="1"/>
</dbReference>
<keyword evidence="2" id="KW-0732">Signal</keyword>
<dbReference type="Pfam" id="PF02836">
    <property type="entry name" value="Glyco_hydro_2_C"/>
    <property type="match status" value="1"/>
</dbReference>
<evidence type="ECO:0000259" key="6">
    <source>
        <dbReference type="Pfam" id="PF17753"/>
    </source>
</evidence>
<evidence type="ECO:0000259" key="7">
    <source>
        <dbReference type="Pfam" id="PF17786"/>
    </source>
</evidence>
<keyword evidence="9" id="KW-1185">Reference proteome</keyword>
<dbReference type="InterPro" id="IPR013783">
    <property type="entry name" value="Ig-like_fold"/>
</dbReference>
<evidence type="ECO:0000256" key="4">
    <source>
        <dbReference type="ARBA" id="ARBA00023295"/>
    </source>
</evidence>
<evidence type="ECO:0000256" key="2">
    <source>
        <dbReference type="ARBA" id="ARBA00022729"/>
    </source>
</evidence>
<dbReference type="GO" id="GO:0016798">
    <property type="term" value="F:hydrolase activity, acting on glycosyl bonds"/>
    <property type="evidence" value="ECO:0007669"/>
    <property type="project" value="UniProtKB-KW"/>
</dbReference>
<evidence type="ECO:0000259" key="5">
    <source>
        <dbReference type="Pfam" id="PF02836"/>
    </source>
</evidence>
<dbReference type="InterPro" id="IPR050887">
    <property type="entry name" value="Beta-mannosidase_GH2"/>
</dbReference>
<dbReference type="Gene3D" id="2.60.40.10">
    <property type="entry name" value="Immunoglobulins"/>
    <property type="match status" value="3"/>
</dbReference>
<evidence type="ECO:0000313" key="8">
    <source>
        <dbReference type="EMBL" id="KAL1122811.1"/>
    </source>
</evidence>
<dbReference type="PANTHER" id="PTHR43730">
    <property type="entry name" value="BETA-MANNOSIDASE"/>
    <property type="match status" value="1"/>
</dbReference>
<reference evidence="8 9" key="1">
    <citation type="submission" date="2024-07" db="EMBL/GenBank/DDBJ databases">
        <title>Chromosome-level genome assembly of the water stick insect Ranatra chinensis (Heteroptera: Nepidae).</title>
        <authorList>
            <person name="Liu X."/>
        </authorList>
    </citation>
    <scope>NUCLEOTIDE SEQUENCE [LARGE SCALE GENOMIC DNA]</scope>
    <source>
        <strain evidence="8">Cailab_2021Rc</strain>
        <tissue evidence="8">Muscle</tissue>
    </source>
</reference>
<dbReference type="EMBL" id="JBFDAA010000013">
    <property type="protein sequence ID" value="KAL1122811.1"/>
    <property type="molecule type" value="Genomic_DNA"/>
</dbReference>
<dbReference type="Pfam" id="PF17786">
    <property type="entry name" value="Mannosidase_ig"/>
    <property type="match status" value="1"/>
</dbReference>
<gene>
    <name evidence="8" type="ORF">AAG570_003137</name>
</gene>
<dbReference type="FunFam" id="3.20.20.80:FF:000035">
    <property type="entry name" value="Mannosidase beta"/>
    <property type="match status" value="1"/>
</dbReference>
<protein>
    <recommendedName>
        <fullName evidence="10">Beta-mannosidase</fullName>
    </recommendedName>
</protein>
<dbReference type="PANTHER" id="PTHR43730:SF1">
    <property type="entry name" value="BETA-MANNOSIDASE"/>
    <property type="match status" value="1"/>
</dbReference>
<dbReference type="InterPro" id="IPR036156">
    <property type="entry name" value="Beta-gal/glucu_dom_sf"/>
</dbReference>
<feature type="domain" description="Beta-mannosidase Ig-fold" evidence="6">
    <location>
        <begin position="558"/>
        <end position="636"/>
    </location>
</feature>
<sequence length="638" mass="72359">MSTEGVLVASLFFDRQSPAIRARKNVRPILVNNHLEDRIILNVPKEKVELWWPNGYGEQKLYDLTVSFKSGPQASRKLIKIGFREIELVQDPVAADPDKGLSFYFKVNGVPIFAKGSNWIPSHVLPEHSANIERVHNLLSSAKQANFNMLRVWGGGLYESDMFYQLCDELGIMVWQDMMFACNMYPSESGFLNSVSTEIQQQVNRLQHHASIALWAGNNENEAALRENWYGTAHNFSLYKQDYIKLYVDTIKTAVKSADPTRPFLTSSPSNGLETEKEGYVSENPQSSLYGDVHYYNYMANGWSWLIYPKTRFASEYGIQSLPSLATLSQAAVPSDLVIGSKFLNHRQHLAGGYEIMTLLIYKNLPQFNSLETFIYFSQINQAMTVKTETETYRRERSKLYDTGEGLTMGALYWQLNDIWQAPSWSSIDYNGTWKMLHYYAKDFFAPIITSPVVTADSIFAVTIVSDLLINISSAQLVIKLYKYNSTDFAPVSDQQFNVTVSKSTEVMRTDLNELLQVCGSDHCFVITQLFSGDPATTEALAPDNFVFTTPLTSAQLPSPNVKIKRVDSRMDYEAVITLQTDRIALFVWLEADIPGIFSHNGFHMLEPKKQVVFTSYHPLNVQQFISHLKVTALKSTM</sequence>
<accession>A0ABD0Y6I6</accession>
<organism evidence="8 9">
    <name type="scientific">Ranatra chinensis</name>
    <dbReference type="NCBI Taxonomy" id="642074"/>
    <lineage>
        <taxon>Eukaryota</taxon>
        <taxon>Metazoa</taxon>
        <taxon>Ecdysozoa</taxon>
        <taxon>Arthropoda</taxon>
        <taxon>Hexapoda</taxon>
        <taxon>Insecta</taxon>
        <taxon>Pterygota</taxon>
        <taxon>Neoptera</taxon>
        <taxon>Paraneoptera</taxon>
        <taxon>Hemiptera</taxon>
        <taxon>Heteroptera</taxon>
        <taxon>Panheteroptera</taxon>
        <taxon>Nepomorpha</taxon>
        <taxon>Nepidae</taxon>
        <taxon>Ranatrinae</taxon>
        <taxon>Ranatra</taxon>
    </lineage>
</organism>
<feature type="domain" description="Glycoside hydrolase family 2 catalytic" evidence="5">
    <location>
        <begin position="105"/>
        <end position="328"/>
    </location>
</feature>
<dbReference type="InterPro" id="IPR017853">
    <property type="entry name" value="GH"/>
</dbReference>
<keyword evidence="3" id="KW-1015">Disulfide bond</keyword>
<dbReference type="Pfam" id="PF17753">
    <property type="entry name" value="Ig_mannosidase"/>
    <property type="match status" value="1"/>
</dbReference>